<dbReference type="EMBL" id="CALNXI010000937">
    <property type="protein sequence ID" value="CAH3147767.1"/>
    <property type="molecule type" value="Genomic_DNA"/>
</dbReference>
<evidence type="ECO:0008006" key="3">
    <source>
        <dbReference type="Google" id="ProtNLM"/>
    </source>
</evidence>
<sequence>VDALWDTGAQVSIISKSWNDAYLPDVLVRDISELLGERELDLQVANGTAFLYDSRIEVEFQIFHIGFNVIEEVVKQRSSIGIEHDMTRLVQTAFLCLSEVKAIFNAISCKLRRRSLIQVLSGWGSTMST</sequence>
<proteinExistence type="predicted"/>
<name>A0ABN8PPS9_9CNID</name>
<organism evidence="1 2">
    <name type="scientific">Porites evermanni</name>
    <dbReference type="NCBI Taxonomy" id="104178"/>
    <lineage>
        <taxon>Eukaryota</taxon>
        <taxon>Metazoa</taxon>
        <taxon>Cnidaria</taxon>
        <taxon>Anthozoa</taxon>
        <taxon>Hexacorallia</taxon>
        <taxon>Scleractinia</taxon>
        <taxon>Fungiina</taxon>
        <taxon>Poritidae</taxon>
        <taxon>Porites</taxon>
    </lineage>
</organism>
<protein>
    <recommendedName>
        <fullName evidence="3">Peptidase A2 domain-containing protein</fullName>
    </recommendedName>
</protein>
<reference evidence="1 2" key="1">
    <citation type="submission" date="2022-05" db="EMBL/GenBank/DDBJ databases">
        <authorList>
            <consortium name="Genoscope - CEA"/>
            <person name="William W."/>
        </authorList>
    </citation>
    <scope>NUCLEOTIDE SEQUENCE [LARGE SCALE GENOMIC DNA]</scope>
</reference>
<evidence type="ECO:0000313" key="2">
    <source>
        <dbReference type="Proteomes" id="UP001159427"/>
    </source>
</evidence>
<dbReference type="Proteomes" id="UP001159427">
    <property type="component" value="Unassembled WGS sequence"/>
</dbReference>
<feature type="non-terminal residue" evidence="1">
    <location>
        <position position="1"/>
    </location>
</feature>
<accession>A0ABN8PPS9</accession>
<evidence type="ECO:0000313" key="1">
    <source>
        <dbReference type="EMBL" id="CAH3147767.1"/>
    </source>
</evidence>
<comment type="caution">
    <text evidence="1">The sequence shown here is derived from an EMBL/GenBank/DDBJ whole genome shotgun (WGS) entry which is preliminary data.</text>
</comment>
<keyword evidence="2" id="KW-1185">Reference proteome</keyword>
<gene>
    <name evidence="1" type="ORF">PEVE_00044357</name>
</gene>